<feature type="transmembrane region" description="Helical" evidence="6">
    <location>
        <begin position="419"/>
        <end position="437"/>
    </location>
</feature>
<proteinExistence type="predicted"/>
<dbReference type="GO" id="GO:0005886">
    <property type="term" value="C:plasma membrane"/>
    <property type="evidence" value="ECO:0007669"/>
    <property type="project" value="UniProtKB-SubCell"/>
</dbReference>
<evidence type="ECO:0000256" key="5">
    <source>
        <dbReference type="ARBA" id="ARBA00023136"/>
    </source>
</evidence>
<keyword evidence="4 6" id="KW-1133">Transmembrane helix</keyword>
<dbReference type="Proteomes" id="UP000003806">
    <property type="component" value="Chromosome"/>
</dbReference>
<protein>
    <submittedName>
        <fullName evidence="8">Na+/H+ antiporter</fullName>
    </submittedName>
</protein>
<sequence>MENWGLISVVPVTVLFIVAFATKKSLEPLLVAALVGHVILYKGSFITRWVATLYKVMGSSHMIWLILVVTLFGALIALLEKSGGLRGFTKVALKYANTRKRSLVITWLLGCVFFLDDYLHNLTVGPTMMGVADSHGIKRTELAYIVNANAANLCCVVPISSWVVFFAGLLETSGLTVNGTGYNAYLAIIPYLFYCWLGMLVSLFFAMGIIPAIGAMKKISPVLVNEETEEEQDKPMLLNFLLPVITLVLVTLLCENEMLYGILAAIVVCLVVFMATKTMTYDEFFKTLMQGMKNMVFIDTLLIVAFTLKDANDTLGLANYIISVVSPIMKGGLLPVVTFIVCMIYAYVTSCFWSMAAVMLPIVIPLAQGMGVNVFLTVGAVFSAAAFGSQTCLFSDALIMNSGALNITTADHGMTTLPYALIGAGVACVLYAVGGFVL</sequence>
<feature type="transmembrane region" description="Helical" evidence="6">
    <location>
        <begin position="62"/>
        <end position="80"/>
    </location>
</feature>
<keyword evidence="5 6" id="KW-0472">Membrane</keyword>
<gene>
    <name evidence="8" type="ORF">JonanDRAFT_1013</name>
</gene>
<dbReference type="AlphaFoldDB" id="H0UL26"/>
<dbReference type="EMBL" id="CM001376">
    <property type="protein sequence ID" value="EHM13385.1"/>
    <property type="molecule type" value="Genomic_DNA"/>
</dbReference>
<feature type="transmembrane region" description="Helical" evidence="6">
    <location>
        <begin position="374"/>
        <end position="399"/>
    </location>
</feature>
<dbReference type="HOGENOM" id="CLU_018751_1_0_0"/>
<organism evidence="8 9">
    <name type="scientific">Jonquetella anthropi DSM 22815</name>
    <dbReference type="NCBI Taxonomy" id="885272"/>
    <lineage>
        <taxon>Bacteria</taxon>
        <taxon>Thermotogati</taxon>
        <taxon>Synergistota</taxon>
        <taxon>Synergistia</taxon>
        <taxon>Synergistales</taxon>
        <taxon>Dethiosulfovibrionaceae</taxon>
        <taxon>Jonquetella</taxon>
    </lineage>
</organism>
<keyword evidence="3 6" id="KW-0812">Transmembrane</keyword>
<evidence type="ECO:0000259" key="7">
    <source>
        <dbReference type="Pfam" id="PF03553"/>
    </source>
</evidence>
<dbReference type="OrthoDB" id="9762978at2"/>
<accession>H0UL26</accession>
<dbReference type="PANTHER" id="PTHR43478:SF1">
    <property type="entry name" value="NA+_H+ ANTIPORTER NHAC-LIKE C-TERMINAL DOMAIN-CONTAINING PROTEIN"/>
    <property type="match status" value="1"/>
</dbReference>
<evidence type="ECO:0000256" key="2">
    <source>
        <dbReference type="ARBA" id="ARBA00022475"/>
    </source>
</evidence>
<feature type="transmembrane region" description="Helical" evidence="6">
    <location>
        <begin position="191"/>
        <end position="216"/>
    </location>
</feature>
<feature type="transmembrane region" description="Helical" evidence="6">
    <location>
        <begin position="236"/>
        <end position="254"/>
    </location>
</feature>
<dbReference type="Pfam" id="PF03553">
    <property type="entry name" value="Na_H_antiporter"/>
    <property type="match status" value="1"/>
</dbReference>
<keyword evidence="2" id="KW-1003">Cell membrane</keyword>
<feature type="transmembrane region" description="Helical" evidence="6">
    <location>
        <begin position="101"/>
        <end position="119"/>
    </location>
</feature>
<name>H0UL26_9BACT</name>
<evidence type="ECO:0000313" key="8">
    <source>
        <dbReference type="EMBL" id="EHM13385.1"/>
    </source>
</evidence>
<feature type="transmembrane region" description="Helical" evidence="6">
    <location>
        <begin position="320"/>
        <end position="341"/>
    </location>
</feature>
<dbReference type="eggNOG" id="COG1757">
    <property type="taxonomic scope" value="Bacteria"/>
</dbReference>
<feature type="transmembrane region" description="Helical" evidence="6">
    <location>
        <begin position="6"/>
        <end position="22"/>
    </location>
</feature>
<evidence type="ECO:0000256" key="3">
    <source>
        <dbReference type="ARBA" id="ARBA00022692"/>
    </source>
</evidence>
<comment type="subcellular location">
    <subcellularLocation>
        <location evidence="1">Cell membrane</location>
        <topology evidence="1">Multi-pass membrane protein</topology>
    </subcellularLocation>
</comment>
<feature type="domain" description="Na+/H+ antiporter NhaC-like C-terminal" evidence="7">
    <location>
        <begin position="154"/>
        <end position="435"/>
    </location>
</feature>
<evidence type="ECO:0000256" key="6">
    <source>
        <dbReference type="SAM" id="Phobius"/>
    </source>
</evidence>
<keyword evidence="9" id="KW-1185">Reference proteome</keyword>
<feature type="transmembrane region" description="Helical" evidence="6">
    <location>
        <begin position="150"/>
        <end position="170"/>
    </location>
</feature>
<evidence type="ECO:0000256" key="4">
    <source>
        <dbReference type="ARBA" id="ARBA00022989"/>
    </source>
</evidence>
<feature type="transmembrane region" description="Helical" evidence="6">
    <location>
        <begin position="29"/>
        <end position="50"/>
    </location>
</feature>
<reference evidence="8 9" key="1">
    <citation type="submission" date="2011-11" db="EMBL/GenBank/DDBJ databases">
        <title>The Noncontiguous Finished genome of Jonquetella anthropi DSM 22815.</title>
        <authorList>
            <consortium name="US DOE Joint Genome Institute (JGI-PGF)"/>
            <person name="Lucas S."/>
            <person name="Copeland A."/>
            <person name="Lapidus A."/>
            <person name="Glavina del Rio T."/>
            <person name="Dalin E."/>
            <person name="Tice H."/>
            <person name="Bruce D."/>
            <person name="Goodwin L."/>
            <person name="Pitluck S."/>
            <person name="Peters L."/>
            <person name="Mikhailova N."/>
            <person name="Held B."/>
            <person name="Kyrpides N."/>
            <person name="Mavromatis K."/>
            <person name="Ivanova N."/>
            <person name="Markowitz V."/>
            <person name="Cheng J.-F."/>
            <person name="Hugenholtz P."/>
            <person name="Woyke T."/>
            <person name="Wu D."/>
            <person name="Gronow S."/>
            <person name="Wellnitz S."/>
            <person name="Brambilla E."/>
            <person name="Klenk H.-P."/>
            <person name="Eisen J.A."/>
        </authorList>
    </citation>
    <scope>NUCLEOTIDE SEQUENCE [LARGE SCALE GENOMIC DNA]</scope>
    <source>
        <strain evidence="8 9">DSM 22815</strain>
    </source>
</reference>
<dbReference type="RefSeq" id="WP_008523036.1">
    <property type="nucleotide sequence ID" value="NZ_CM001376.1"/>
</dbReference>
<dbReference type="InterPro" id="IPR018461">
    <property type="entry name" value="Na/H_Antiport_NhaC-like_C"/>
</dbReference>
<feature type="transmembrane region" description="Helical" evidence="6">
    <location>
        <begin position="347"/>
        <end position="367"/>
    </location>
</feature>
<feature type="transmembrane region" description="Helical" evidence="6">
    <location>
        <begin position="259"/>
        <end position="276"/>
    </location>
</feature>
<feature type="transmembrane region" description="Helical" evidence="6">
    <location>
        <begin position="288"/>
        <end position="308"/>
    </location>
</feature>
<evidence type="ECO:0000256" key="1">
    <source>
        <dbReference type="ARBA" id="ARBA00004651"/>
    </source>
</evidence>
<dbReference type="PANTHER" id="PTHR43478">
    <property type="entry name" value="NA+/H+ ANTIPORTER-RELATED"/>
    <property type="match status" value="1"/>
</dbReference>
<evidence type="ECO:0000313" key="9">
    <source>
        <dbReference type="Proteomes" id="UP000003806"/>
    </source>
</evidence>